<organism evidence="2 3">
    <name type="scientific">Mya arenaria</name>
    <name type="common">Soft-shell clam</name>
    <dbReference type="NCBI Taxonomy" id="6604"/>
    <lineage>
        <taxon>Eukaryota</taxon>
        <taxon>Metazoa</taxon>
        <taxon>Spiralia</taxon>
        <taxon>Lophotrochozoa</taxon>
        <taxon>Mollusca</taxon>
        <taxon>Bivalvia</taxon>
        <taxon>Autobranchia</taxon>
        <taxon>Heteroconchia</taxon>
        <taxon>Euheterodonta</taxon>
        <taxon>Imparidentia</taxon>
        <taxon>Neoheterodontei</taxon>
        <taxon>Myida</taxon>
        <taxon>Myoidea</taxon>
        <taxon>Myidae</taxon>
        <taxon>Mya</taxon>
    </lineage>
</organism>
<feature type="chain" id="PRO_5046133336" evidence="1">
    <location>
        <begin position="29"/>
        <end position="572"/>
    </location>
</feature>
<protein>
    <submittedName>
        <fullName evidence="2">SIAE-like protein</fullName>
    </submittedName>
</protein>
<sequence length="572" mass="64563">MFYTIFTMHSNIICFLILCCFCFTCCHLQERVEEFNIDVQKFQRKLVPFQDVAEIQSSTKGIIKQANFSFASYYNDQMVLQGSPRKAMVWGYAANGTQGMPVLLTVAALNSTHTYKTVVTQQLIWSVAIGPYEAGGPYNVSAKLKSSVITLTDILFGDVWICSGQSNMQYPMSKVFNSTAELADTVNYPDIRVFVVNDKTSNMPLSDLSANGGILLPWTKPSPATIGGKQFTQFSAVCWLYGKYLWGGTPVEAWSSPDVLNKCGLKQTNQTNQLTHHYESNDTIAPLEGPQEFSILWNAMIHPLLNMSIYGAIWYQGENNALAGHHMDKYNCTFPGMIDDWRKKFHASSDTDSTFPFGYRPDYSISSGFPDIRWHQTADYGYVPNHRLRKVFMAVAMDLPDFQSPLGAIHPRDKQDVARRLVLGGLAVGYGRNVSFQGPYPVQVHVSRELPYNYTQVEIQYSMALTQLWLDGFEICCSFARPAVCETGKSWWLPTTTMQAYDRANVTESYASQCDLESLVGVRYAWKESPCPFKNCAIYGTKNNLPMPPFIYHGERFTRHFKADGSFHVVIK</sequence>
<gene>
    <name evidence="2" type="ORF">MAR_008659</name>
</gene>
<feature type="signal peptide" evidence="1">
    <location>
        <begin position="1"/>
        <end position="28"/>
    </location>
</feature>
<dbReference type="PANTHER" id="PTHR22901">
    <property type="entry name" value="SIALATE O-ACETYLESTERASE"/>
    <property type="match status" value="1"/>
</dbReference>
<keyword evidence="1" id="KW-0732">Signal</keyword>
<keyword evidence="3" id="KW-1185">Reference proteome</keyword>
<dbReference type="PANTHER" id="PTHR22901:SF0">
    <property type="entry name" value="SIALATE O-ACETYLESTERASE"/>
    <property type="match status" value="1"/>
</dbReference>
<dbReference type="InterPro" id="IPR036514">
    <property type="entry name" value="SGNH_hydro_sf"/>
</dbReference>
<name>A0ABY7E0R8_MYAAR</name>
<dbReference type="EMBL" id="CP111015">
    <property type="protein sequence ID" value="WAR02101.1"/>
    <property type="molecule type" value="Genomic_DNA"/>
</dbReference>
<proteinExistence type="predicted"/>
<evidence type="ECO:0000313" key="3">
    <source>
        <dbReference type="Proteomes" id="UP001164746"/>
    </source>
</evidence>
<evidence type="ECO:0000313" key="2">
    <source>
        <dbReference type="EMBL" id="WAR02101.1"/>
    </source>
</evidence>
<dbReference type="SUPFAM" id="SSF52266">
    <property type="entry name" value="SGNH hydrolase"/>
    <property type="match status" value="1"/>
</dbReference>
<dbReference type="Gene3D" id="3.40.50.1110">
    <property type="entry name" value="SGNH hydrolase"/>
    <property type="match status" value="1"/>
</dbReference>
<accession>A0ABY7E0R8</accession>
<reference evidence="2" key="1">
    <citation type="submission" date="2022-11" db="EMBL/GenBank/DDBJ databases">
        <title>Centuries of genome instability and evolution in soft-shell clam transmissible cancer (bioRxiv).</title>
        <authorList>
            <person name="Hart S.F.M."/>
            <person name="Yonemitsu M.A."/>
            <person name="Giersch R.M."/>
            <person name="Beal B.F."/>
            <person name="Arriagada G."/>
            <person name="Davis B.W."/>
            <person name="Ostrander E.A."/>
            <person name="Goff S.P."/>
            <person name="Metzger M.J."/>
        </authorList>
    </citation>
    <scope>NUCLEOTIDE SEQUENCE</scope>
    <source>
        <strain evidence="2">MELC-2E11</strain>
        <tissue evidence="2">Siphon/mantle</tissue>
    </source>
</reference>
<dbReference type="InterPro" id="IPR039329">
    <property type="entry name" value="SIAE"/>
</dbReference>
<dbReference type="Proteomes" id="UP001164746">
    <property type="component" value="Chromosome 4"/>
</dbReference>
<evidence type="ECO:0000256" key="1">
    <source>
        <dbReference type="SAM" id="SignalP"/>
    </source>
</evidence>